<dbReference type="InterPro" id="IPR037185">
    <property type="entry name" value="EmrE-like"/>
</dbReference>
<dbReference type="AlphaFoldDB" id="A0A5P1ECT0"/>
<dbReference type="OrthoDB" id="416555at2759"/>
<feature type="transmembrane region" description="Helical" evidence="8">
    <location>
        <begin position="169"/>
        <end position="190"/>
    </location>
</feature>
<feature type="compositionally biased region" description="Basic and acidic residues" evidence="7">
    <location>
        <begin position="441"/>
        <end position="451"/>
    </location>
</feature>
<feature type="transmembrane region" description="Helical" evidence="8">
    <location>
        <begin position="99"/>
        <end position="116"/>
    </location>
</feature>
<feature type="transmembrane region" description="Helical" evidence="8">
    <location>
        <begin position="348"/>
        <end position="368"/>
    </location>
</feature>
<proteinExistence type="inferred from homology"/>
<accession>A0A5P1ECT0</accession>
<comment type="subcellular location">
    <subcellularLocation>
        <location evidence="1">Membrane</location>
        <topology evidence="1">Multi-pass membrane protein</topology>
    </subcellularLocation>
</comment>
<evidence type="ECO:0000256" key="8">
    <source>
        <dbReference type="SAM" id="Phobius"/>
    </source>
</evidence>
<feature type="transmembrane region" description="Helical" evidence="8">
    <location>
        <begin position="196"/>
        <end position="215"/>
    </location>
</feature>
<dbReference type="SUPFAM" id="SSF103481">
    <property type="entry name" value="Multidrug resistance efflux transporter EmrE"/>
    <property type="match status" value="1"/>
</dbReference>
<feature type="transmembrane region" description="Helical" evidence="8">
    <location>
        <begin position="250"/>
        <end position="270"/>
    </location>
</feature>
<dbReference type="Gramene" id="ONK63573">
    <property type="protein sequence ID" value="ONK63573"/>
    <property type="gene ID" value="A4U43_C07F16650"/>
</dbReference>
<evidence type="ECO:0000256" key="2">
    <source>
        <dbReference type="ARBA" id="ARBA00006690"/>
    </source>
</evidence>
<keyword evidence="3" id="KW-0813">Transport</keyword>
<feature type="transmembrane region" description="Helical" evidence="8">
    <location>
        <begin position="128"/>
        <end position="149"/>
    </location>
</feature>
<dbReference type="PANTHER" id="PTHR31326">
    <property type="entry name" value="PROTEIN CLT2, CHLOROPLASTIC"/>
    <property type="match status" value="1"/>
</dbReference>
<evidence type="ECO:0000256" key="5">
    <source>
        <dbReference type="ARBA" id="ARBA00022989"/>
    </source>
</evidence>
<evidence type="ECO:0000256" key="1">
    <source>
        <dbReference type="ARBA" id="ARBA00004141"/>
    </source>
</evidence>
<feature type="transmembrane region" description="Helical" evidence="8">
    <location>
        <begin position="404"/>
        <end position="424"/>
    </location>
</feature>
<sequence>MSLSCRRNASPQIQTLALYDQTLRRRPHRQLVTVPHGVAISASPLRSHRQSIGNWIVVDAGSRSTSRSRRSSSEVVCCLGSIGERIGGAEAERRKRAEVVVAAVATVVLGTGNRVLNKLALIPLRNYPFFLAQLATFGYVVAYFSILYFRYKAGIVTDEMLSLPKTPYVLVGLLEALAAALMMAAGAVLSGASIPILSQTFLVWQLFLSAIFLGRRYRANQIFGCFLVAIGVIITVTSGSGAGLSLGNGGLFWILLMVTSFLFQAADAVVKEIIFLDANKQLKGGSVDIFVVNSFGSAYQALFICLLLPVLSKLWGVPFTQLPTYIKDGAACFLNLGSLSNGCQGAPVLPLLFVIVNMAFNISLLHLLKVSSAVVSCLASTFSVPLAIYAFTFPLPHMGVASSLSAGFLAGTAVLISGLLLYSWSPPPSPTAIEQSPSKGGKRDTETSPMI</sequence>
<feature type="transmembrane region" description="Helical" evidence="8">
    <location>
        <begin position="290"/>
        <end position="311"/>
    </location>
</feature>
<evidence type="ECO:0000256" key="6">
    <source>
        <dbReference type="ARBA" id="ARBA00023136"/>
    </source>
</evidence>
<protein>
    <submittedName>
        <fullName evidence="9">Uncharacterized protein</fullName>
    </submittedName>
</protein>
<evidence type="ECO:0000256" key="3">
    <source>
        <dbReference type="ARBA" id="ARBA00022448"/>
    </source>
</evidence>
<evidence type="ECO:0000256" key="4">
    <source>
        <dbReference type="ARBA" id="ARBA00022692"/>
    </source>
</evidence>
<feature type="region of interest" description="Disordered" evidence="7">
    <location>
        <begin position="428"/>
        <end position="451"/>
    </location>
</feature>
<feature type="transmembrane region" description="Helical" evidence="8">
    <location>
        <begin position="222"/>
        <end position="244"/>
    </location>
</feature>
<dbReference type="GO" id="GO:0016020">
    <property type="term" value="C:membrane"/>
    <property type="evidence" value="ECO:0007669"/>
    <property type="project" value="UniProtKB-SubCell"/>
</dbReference>
<comment type="similarity">
    <text evidence="2">Belongs to the CRT-like transporter family.</text>
</comment>
<keyword evidence="10" id="KW-1185">Reference proteome</keyword>
<dbReference type="EMBL" id="CM007387">
    <property type="protein sequence ID" value="ONK63573.1"/>
    <property type="molecule type" value="Genomic_DNA"/>
</dbReference>
<reference evidence="10" key="1">
    <citation type="journal article" date="2017" name="Nat. Commun.">
        <title>The asparagus genome sheds light on the origin and evolution of a young Y chromosome.</title>
        <authorList>
            <person name="Harkess A."/>
            <person name="Zhou J."/>
            <person name="Xu C."/>
            <person name="Bowers J.E."/>
            <person name="Van der Hulst R."/>
            <person name="Ayyampalayam S."/>
            <person name="Mercati F."/>
            <person name="Riccardi P."/>
            <person name="McKain M.R."/>
            <person name="Kakrana A."/>
            <person name="Tang H."/>
            <person name="Ray J."/>
            <person name="Groenendijk J."/>
            <person name="Arikit S."/>
            <person name="Mathioni S.M."/>
            <person name="Nakano M."/>
            <person name="Shan H."/>
            <person name="Telgmann-Rauber A."/>
            <person name="Kanno A."/>
            <person name="Yue Z."/>
            <person name="Chen H."/>
            <person name="Li W."/>
            <person name="Chen Y."/>
            <person name="Xu X."/>
            <person name="Zhang Y."/>
            <person name="Luo S."/>
            <person name="Chen H."/>
            <person name="Gao J."/>
            <person name="Mao Z."/>
            <person name="Pires J.C."/>
            <person name="Luo M."/>
            <person name="Kudrna D."/>
            <person name="Wing R.A."/>
            <person name="Meyers B.C."/>
            <person name="Yi K."/>
            <person name="Kong H."/>
            <person name="Lavrijsen P."/>
            <person name="Sunseri F."/>
            <person name="Falavigna A."/>
            <person name="Ye Y."/>
            <person name="Leebens-Mack J.H."/>
            <person name="Chen G."/>
        </authorList>
    </citation>
    <scope>NUCLEOTIDE SEQUENCE [LARGE SCALE GENOMIC DNA]</scope>
    <source>
        <strain evidence="10">cv. DH0086</strain>
    </source>
</reference>
<dbReference type="InterPro" id="IPR013936">
    <property type="entry name" value="CRT-like"/>
</dbReference>
<gene>
    <name evidence="9" type="ORF">A4U43_C07F16650</name>
</gene>
<evidence type="ECO:0000313" key="9">
    <source>
        <dbReference type="EMBL" id="ONK63573.1"/>
    </source>
</evidence>
<dbReference type="Proteomes" id="UP000243459">
    <property type="component" value="Chromosome 7"/>
</dbReference>
<keyword evidence="4 8" id="KW-0812">Transmembrane</keyword>
<evidence type="ECO:0000313" key="10">
    <source>
        <dbReference type="Proteomes" id="UP000243459"/>
    </source>
</evidence>
<keyword evidence="6 8" id="KW-0472">Membrane</keyword>
<dbReference type="PANTHER" id="PTHR31326:SF3">
    <property type="entry name" value="PROTEIN CLT3, CHLOROPLASTIC"/>
    <property type="match status" value="1"/>
</dbReference>
<name>A0A5P1ECT0_ASPOF</name>
<dbReference type="Pfam" id="PF08627">
    <property type="entry name" value="CRT-like"/>
    <property type="match status" value="1"/>
</dbReference>
<feature type="transmembrane region" description="Helical" evidence="8">
    <location>
        <begin position="373"/>
        <end position="392"/>
    </location>
</feature>
<evidence type="ECO:0000256" key="7">
    <source>
        <dbReference type="SAM" id="MobiDB-lite"/>
    </source>
</evidence>
<dbReference type="OMA" id="IWTVRIK"/>
<keyword evidence="5 8" id="KW-1133">Transmembrane helix</keyword>
<organism evidence="9 10">
    <name type="scientific">Asparagus officinalis</name>
    <name type="common">Garden asparagus</name>
    <dbReference type="NCBI Taxonomy" id="4686"/>
    <lineage>
        <taxon>Eukaryota</taxon>
        <taxon>Viridiplantae</taxon>
        <taxon>Streptophyta</taxon>
        <taxon>Embryophyta</taxon>
        <taxon>Tracheophyta</taxon>
        <taxon>Spermatophyta</taxon>
        <taxon>Magnoliopsida</taxon>
        <taxon>Liliopsida</taxon>
        <taxon>Asparagales</taxon>
        <taxon>Asparagaceae</taxon>
        <taxon>Asparagoideae</taxon>
        <taxon>Asparagus</taxon>
    </lineage>
</organism>